<feature type="transmembrane region" description="Helical" evidence="2">
    <location>
        <begin position="413"/>
        <end position="434"/>
    </location>
</feature>
<gene>
    <name evidence="3" type="ORF">BJ979_003306</name>
</gene>
<protein>
    <submittedName>
        <fullName evidence="3">Chemotaxis protein histidine kinase CheA</fullName>
    </submittedName>
</protein>
<sequence>MSDAASPQNGARRPDDESSEPIVDESSAPIADETPDQPADETAAAEHDAPSITEPATTSLGDVDAQPTVDADADTASASSDDAEADAAHRAAPQWTQEAPRIVAEPAEAEVAPPTAAASAEPVAAQETTEAPRLQQAAVRDDAPSPEAAPVPAAAATPLAATPPAADAPEPPHPAAPQLIEPEEPPATTAIPVAELLADSRDAESTATARSAATRQPAAETVAAPVAASTAPAEPIIPVPVAERSRAFDEPLEPTTGSTTYPTGAQPLPAVDHEAFSSFLATDDVEPPKAQHNRLFGAGFALLSSIVFGALYGGIVAGILVLRERAADWLPTFLDFVTGQTFVIPVVAYAVLALIFALLLNRAHWFAHVVTSLVLGALVYAAAIVTTLLLAGVTSLDSAASRNLLVEQIENPWFIVAGLAARETAMWFGFIAAARGRKVVARNREARERFDRDQAEKKAQRERGYVAV</sequence>
<reference evidence="3 4" key="1">
    <citation type="submission" date="2020-07" db="EMBL/GenBank/DDBJ databases">
        <title>Sequencing the genomes of 1000 actinobacteria strains.</title>
        <authorList>
            <person name="Klenk H.-P."/>
        </authorList>
    </citation>
    <scope>NUCLEOTIDE SEQUENCE [LARGE SCALE GENOMIC DNA]</scope>
    <source>
        <strain evidence="3 4">DSM 23141</strain>
    </source>
</reference>
<feature type="compositionally biased region" description="Low complexity" evidence="1">
    <location>
        <begin position="186"/>
        <end position="195"/>
    </location>
</feature>
<evidence type="ECO:0000313" key="4">
    <source>
        <dbReference type="Proteomes" id="UP000553888"/>
    </source>
</evidence>
<feature type="transmembrane region" description="Helical" evidence="2">
    <location>
        <begin position="342"/>
        <end position="361"/>
    </location>
</feature>
<comment type="caution">
    <text evidence="3">The sequence shown here is derived from an EMBL/GenBank/DDBJ whole genome shotgun (WGS) entry which is preliminary data.</text>
</comment>
<dbReference type="GO" id="GO:0016301">
    <property type="term" value="F:kinase activity"/>
    <property type="evidence" value="ECO:0007669"/>
    <property type="project" value="UniProtKB-KW"/>
</dbReference>
<keyword evidence="3" id="KW-0808">Transferase</keyword>
<accession>A0A852YHB6</accession>
<dbReference type="Proteomes" id="UP000553888">
    <property type="component" value="Unassembled WGS sequence"/>
</dbReference>
<organism evidence="3 4">
    <name type="scientific">Schumannella luteola</name>
    <dbReference type="NCBI Taxonomy" id="472059"/>
    <lineage>
        <taxon>Bacteria</taxon>
        <taxon>Bacillati</taxon>
        <taxon>Actinomycetota</taxon>
        <taxon>Actinomycetes</taxon>
        <taxon>Micrococcales</taxon>
        <taxon>Microbacteriaceae</taxon>
        <taxon>Schumannella</taxon>
    </lineage>
</organism>
<keyword evidence="3" id="KW-0418">Kinase</keyword>
<dbReference type="AlphaFoldDB" id="A0A852YHB6"/>
<evidence type="ECO:0000256" key="2">
    <source>
        <dbReference type="SAM" id="Phobius"/>
    </source>
</evidence>
<feature type="transmembrane region" description="Helical" evidence="2">
    <location>
        <begin position="295"/>
        <end position="322"/>
    </location>
</feature>
<feature type="transmembrane region" description="Helical" evidence="2">
    <location>
        <begin position="373"/>
        <end position="393"/>
    </location>
</feature>
<feature type="compositionally biased region" description="Low complexity" evidence="1">
    <location>
        <begin position="98"/>
        <end position="125"/>
    </location>
</feature>
<feature type="compositionally biased region" description="Low complexity" evidence="1">
    <location>
        <begin position="145"/>
        <end position="168"/>
    </location>
</feature>
<evidence type="ECO:0000256" key="1">
    <source>
        <dbReference type="SAM" id="MobiDB-lite"/>
    </source>
</evidence>
<evidence type="ECO:0000313" key="3">
    <source>
        <dbReference type="EMBL" id="NYH00681.1"/>
    </source>
</evidence>
<name>A0A852YHB6_9MICO</name>
<keyword evidence="2" id="KW-1133">Transmembrane helix</keyword>
<dbReference type="RefSeq" id="WP_179569635.1">
    <property type="nucleotide sequence ID" value="NZ_JACBZY010000001.1"/>
</dbReference>
<feature type="compositionally biased region" description="Low complexity" evidence="1">
    <location>
        <begin position="205"/>
        <end position="229"/>
    </location>
</feature>
<dbReference type="EMBL" id="JACBZY010000001">
    <property type="protein sequence ID" value="NYH00681.1"/>
    <property type="molecule type" value="Genomic_DNA"/>
</dbReference>
<feature type="region of interest" description="Disordered" evidence="1">
    <location>
        <begin position="1"/>
        <end position="229"/>
    </location>
</feature>
<keyword evidence="2" id="KW-0472">Membrane</keyword>
<keyword evidence="2" id="KW-0812">Transmembrane</keyword>
<keyword evidence="4" id="KW-1185">Reference proteome</keyword>
<proteinExistence type="predicted"/>